<evidence type="ECO:0000256" key="1">
    <source>
        <dbReference type="SAM" id="MobiDB-lite"/>
    </source>
</evidence>
<protein>
    <submittedName>
        <fullName evidence="2">Histone deacetylation protein Rxt3</fullName>
    </submittedName>
</protein>
<comment type="caution">
    <text evidence="2">The sequence shown here is derived from an EMBL/GenBank/DDBJ whole genome shotgun (WGS) entry which is preliminary data.</text>
</comment>
<sequence>MAHGVQRHANKVFFLGETEKKSGVYSPKTKELLKLWKEYESAASDKLPERSNGRPTIEIRIPAEHVKDGQLWGTDVYTDDSDLVSESIDDLNLTYFISYSPVLMHTGFCRPTASPPPFAIQELRDTVRVLPPQIHGRLYRHIHIIWLCYIGGNEPITGNDIGGNEPTVSNHTPVCLIFEMPTHMSSYDSNQQPMIGNNSRMEQGDHDCNEVKSIPDSRLKKGNGKAREHVLSQTKHKQYFLFGQSDISSPEVVDSFEAYSPMDTSPYQETFETRQLRRARILSPVKTQKYDMSLLFDKGKDNFKPVNKLDLKHGNFSTASANIAAEACEKWRLRWNPETCRPLTSAMPLPMSSETVPARPLGAAGSAPPNAGAGPSHPRTVPEGPEGVENPMGRTRASRQRGGGVPRRSTTSTVSAGPPAEYNSFGIVFI</sequence>
<proteinExistence type="predicted"/>
<dbReference type="STRING" id="35608.A0A2U1L933"/>
<accession>A0A2U1L933</accession>
<reference evidence="2 3" key="1">
    <citation type="journal article" date="2018" name="Mol. Plant">
        <title>The genome of Artemisia annua provides insight into the evolution of Asteraceae family and artemisinin biosynthesis.</title>
        <authorList>
            <person name="Shen Q."/>
            <person name="Zhang L."/>
            <person name="Liao Z."/>
            <person name="Wang S."/>
            <person name="Yan T."/>
            <person name="Shi P."/>
            <person name="Liu M."/>
            <person name="Fu X."/>
            <person name="Pan Q."/>
            <person name="Wang Y."/>
            <person name="Lv Z."/>
            <person name="Lu X."/>
            <person name="Zhang F."/>
            <person name="Jiang W."/>
            <person name="Ma Y."/>
            <person name="Chen M."/>
            <person name="Hao X."/>
            <person name="Li L."/>
            <person name="Tang Y."/>
            <person name="Lv G."/>
            <person name="Zhou Y."/>
            <person name="Sun X."/>
            <person name="Brodelius P.E."/>
            <person name="Rose J.K.C."/>
            <person name="Tang K."/>
        </authorList>
    </citation>
    <scope>NUCLEOTIDE SEQUENCE [LARGE SCALE GENOMIC DNA]</scope>
    <source>
        <strain evidence="3">cv. Huhao1</strain>
        <tissue evidence="2">Leaf</tissue>
    </source>
</reference>
<dbReference type="EMBL" id="PKPP01010723">
    <property type="protein sequence ID" value="PWA45518.1"/>
    <property type="molecule type" value="Genomic_DNA"/>
</dbReference>
<name>A0A2U1L933_ARTAN</name>
<organism evidence="2 3">
    <name type="scientific">Artemisia annua</name>
    <name type="common">Sweet wormwood</name>
    <dbReference type="NCBI Taxonomy" id="35608"/>
    <lineage>
        <taxon>Eukaryota</taxon>
        <taxon>Viridiplantae</taxon>
        <taxon>Streptophyta</taxon>
        <taxon>Embryophyta</taxon>
        <taxon>Tracheophyta</taxon>
        <taxon>Spermatophyta</taxon>
        <taxon>Magnoliopsida</taxon>
        <taxon>eudicotyledons</taxon>
        <taxon>Gunneridae</taxon>
        <taxon>Pentapetalae</taxon>
        <taxon>asterids</taxon>
        <taxon>campanulids</taxon>
        <taxon>Asterales</taxon>
        <taxon>Asteraceae</taxon>
        <taxon>Asteroideae</taxon>
        <taxon>Anthemideae</taxon>
        <taxon>Artemisiinae</taxon>
        <taxon>Artemisia</taxon>
    </lineage>
</organism>
<dbReference type="Proteomes" id="UP000245207">
    <property type="component" value="Unassembled WGS sequence"/>
</dbReference>
<feature type="compositionally biased region" description="Low complexity" evidence="1">
    <location>
        <begin position="360"/>
        <end position="375"/>
    </location>
</feature>
<evidence type="ECO:0000313" key="2">
    <source>
        <dbReference type="EMBL" id="PWA45518.1"/>
    </source>
</evidence>
<keyword evidence="3" id="KW-1185">Reference proteome</keyword>
<feature type="region of interest" description="Disordered" evidence="1">
    <location>
        <begin position="346"/>
        <end position="418"/>
    </location>
</feature>
<evidence type="ECO:0000313" key="3">
    <source>
        <dbReference type="Proteomes" id="UP000245207"/>
    </source>
</evidence>
<gene>
    <name evidence="2" type="ORF">CTI12_AA517890</name>
</gene>
<dbReference type="AlphaFoldDB" id="A0A2U1L933"/>
<dbReference type="OrthoDB" id="3596986at2759"/>